<keyword evidence="3 9" id="KW-0963">Cytoplasm</keyword>
<comment type="subcellular location">
    <subcellularLocation>
        <location evidence="1 9">Cytoplasm</location>
    </subcellularLocation>
</comment>
<dbReference type="AlphaFoldDB" id="A0A174RXW8"/>
<evidence type="ECO:0000256" key="6">
    <source>
        <dbReference type="ARBA" id="ARBA00022777"/>
    </source>
</evidence>
<accession>A0A174RXW8</accession>
<evidence type="ECO:0000256" key="8">
    <source>
        <dbReference type="ARBA" id="ARBA00048596"/>
    </source>
</evidence>
<evidence type="ECO:0000256" key="3">
    <source>
        <dbReference type="ARBA" id="ARBA00022490"/>
    </source>
</evidence>
<dbReference type="HAMAP" id="MF_00542">
    <property type="entry name" value="Butyrate_kinase"/>
    <property type="match status" value="1"/>
</dbReference>
<comment type="similarity">
    <text evidence="2 9 10">Belongs to the acetokinase family.</text>
</comment>
<dbReference type="PANTHER" id="PTHR21060:SF3">
    <property type="entry name" value="BUTYRATE KINASE 2-RELATED"/>
    <property type="match status" value="1"/>
</dbReference>
<dbReference type="GO" id="GO:0006083">
    <property type="term" value="P:acetate metabolic process"/>
    <property type="evidence" value="ECO:0007669"/>
    <property type="project" value="TreeGrafter"/>
</dbReference>
<dbReference type="GeneID" id="72462906"/>
<dbReference type="EMBL" id="CZBE01000016">
    <property type="protein sequence ID" value="CUP90504.1"/>
    <property type="molecule type" value="Genomic_DNA"/>
</dbReference>
<dbReference type="InterPro" id="IPR023865">
    <property type="entry name" value="Aliphatic_acid_kinase_CS"/>
</dbReference>
<dbReference type="GO" id="GO:0008776">
    <property type="term" value="F:acetate kinase activity"/>
    <property type="evidence" value="ECO:0007669"/>
    <property type="project" value="TreeGrafter"/>
</dbReference>
<dbReference type="Gene3D" id="3.30.420.40">
    <property type="match status" value="2"/>
</dbReference>
<dbReference type="CDD" id="cd24011">
    <property type="entry name" value="ASKHA_NBD_BK"/>
    <property type="match status" value="1"/>
</dbReference>
<dbReference type="PIRSF" id="PIRSF036458">
    <property type="entry name" value="Butyrate_kin"/>
    <property type="match status" value="1"/>
</dbReference>
<proteinExistence type="inferred from homology"/>
<dbReference type="GO" id="GO:0005524">
    <property type="term" value="F:ATP binding"/>
    <property type="evidence" value="ECO:0007669"/>
    <property type="project" value="UniProtKB-KW"/>
</dbReference>
<evidence type="ECO:0000256" key="5">
    <source>
        <dbReference type="ARBA" id="ARBA00022741"/>
    </source>
</evidence>
<dbReference type="InterPro" id="IPR011245">
    <property type="entry name" value="Butyrate_kin"/>
</dbReference>
<dbReference type="EMBL" id="NFKP01000050">
    <property type="protein sequence ID" value="OUP64636.1"/>
    <property type="molecule type" value="Genomic_DNA"/>
</dbReference>
<name>A0A174RXW8_9FIRM</name>
<reference evidence="12" key="3">
    <citation type="journal article" date="2018" name="BMC Genomics">
        <title>Whole genome sequencing and function prediction of 133 gut anaerobes isolated from chicken caecum in pure cultures.</title>
        <authorList>
            <person name="Medvecky M."/>
            <person name="Cejkova D."/>
            <person name="Polansky O."/>
            <person name="Karasova D."/>
            <person name="Kubasova T."/>
            <person name="Cizek A."/>
            <person name="Rychlik I."/>
        </authorList>
    </citation>
    <scope>NUCLEOTIDE SEQUENCE</scope>
    <source>
        <strain evidence="12">An175</strain>
    </source>
</reference>
<dbReference type="PROSITE" id="PS01075">
    <property type="entry name" value="ACETATE_KINASE_1"/>
    <property type="match status" value="1"/>
</dbReference>
<evidence type="ECO:0000256" key="1">
    <source>
        <dbReference type="ARBA" id="ARBA00004496"/>
    </source>
</evidence>
<dbReference type="Proteomes" id="UP000095765">
    <property type="component" value="Unassembled WGS sequence"/>
</dbReference>
<dbReference type="InterPro" id="IPR043129">
    <property type="entry name" value="ATPase_NBD"/>
</dbReference>
<dbReference type="GO" id="GO:0005737">
    <property type="term" value="C:cytoplasm"/>
    <property type="evidence" value="ECO:0007669"/>
    <property type="project" value="UniProtKB-SubCell"/>
</dbReference>
<dbReference type="EC" id="2.7.2.7" evidence="9"/>
<dbReference type="SUPFAM" id="SSF53067">
    <property type="entry name" value="Actin-like ATPase domain"/>
    <property type="match status" value="2"/>
</dbReference>
<keyword evidence="5 9" id="KW-0547">Nucleotide-binding</keyword>
<dbReference type="Proteomes" id="UP000196386">
    <property type="component" value="Unassembled WGS sequence"/>
</dbReference>
<dbReference type="GO" id="GO:0047761">
    <property type="term" value="F:butyrate kinase activity"/>
    <property type="evidence" value="ECO:0007669"/>
    <property type="project" value="UniProtKB-UniRule"/>
</dbReference>
<evidence type="ECO:0000313" key="14">
    <source>
        <dbReference type="Proteomes" id="UP000196386"/>
    </source>
</evidence>
<comment type="catalytic activity">
    <reaction evidence="8 9">
        <text>butanoate + ATP = butanoyl phosphate + ADP</text>
        <dbReference type="Rhea" id="RHEA:13585"/>
        <dbReference type="ChEBI" id="CHEBI:17968"/>
        <dbReference type="ChEBI" id="CHEBI:30616"/>
        <dbReference type="ChEBI" id="CHEBI:58079"/>
        <dbReference type="ChEBI" id="CHEBI:456216"/>
        <dbReference type="EC" id="2.7.2.7"/>
    </reaction>
</comment>
<reference evidence="11 13" key="1">
    <citation type="submission" date="2015-09" db="EMBL/GenBank/DDBJ databases">
        <authorList>
            <consortium name="Pathogen Informatics"/>
        </authorList>
    </citation>
    <scope>NUCLEOTIDE SEQUENCE [LARGE SCALE GENOMIC DNA]</scope>
    <source>
        <strain evidence="11 13">2789STDY5834939</strain>
    </source>
</reference>
<evidence type="ECO:0000256" key="9">
    <source>
        <dbReference type="HAMAP-Rule" id="MF_00542"/>
    </source>
</evidence>
<keyword evidence="7 9" id="KW-0067">ATP-binding</keyword>
<dbReference type="PROSITE" id="PS01076">
    <property type="entry name" value="ACETATE_KINASE_2"/>
    <property type="match status" value="1"/>
</dbReference>
<keyword evidence="6 9" id="KW-0418">Kinase</keyword>
<dbReference type="OrthoDB" id="9771859at2"/>
<sequence>MIDRILRILAINPGSTSTKIAVFDNEECRFEETICHSSDELHACGSIIGQKDMRSGHIARALKENGVEPGSIHAVVGRCGLVKPIESGTYAINSAMIADLMRPHAKEHAAVLGALIADDLGHCWNVPAFVVDPVVVDEMEPCAKLSGLAGIERRSVFHALNTKSVVRKAAASLGIAYEDGRFIAVHMGGGITVSAHRYGRVIDVNDAMGGDGPFTPDRSGSLPVGPIIDMCFSGEYTYEQMREFISQKGGVQSYLGTNDMREVETMIKQGDEFAALVTDAMAYQICKDIGAMFVVLDGRANAIVLTGGIAHSTRFTALIKKRVDTLAPVLTYAGENEMQALAEGGLRALRDPKQLLTYL</sequence>
<evidence type="ECO:0000313" key="13">
    <source>
        <dbReference type="Proteomes" id="UP000095765"/>
    </source>
</evidence>
<evidence type="ECO:0000313" key="12">
    <source>
        <dbReference type="EMBL" id="OUP64636.1"/>
    </source>
</evidence>
<evidence type="ECO:0000256" key="10">
    <source>
        <dbReference type="RuleBase" id="RU003835"/>
    </source>
</evidence>
<protein>
    <recommendedName>
        <fullName evidence="9">Probable butyrate kinase</fullName>
        <shortName evidence="9">BK</shortName>
        <ecNumber evidence="9">2.7.2.7</ecNumber>
    </recommendedName>
    <alternativeName>
        <fullName evidence="9">Branched-chain carboxylic acid kinase</fullName>
    </alternativeName>
</protein>
<dbReference type="NCBIfam" id="TIGR02707">
    <property type="entry name" value="butyr_kinase"/>
    <property type="match status" value="1"/>
</dbReference>
<dbReference type="NCBIfam" id="NF002834">
    <property type="entry name" value="PRK03011.1-5"/>
    <property type="match status" value="1"/>
</dbReference>
<evidence type="ECO:0000256" key="2">
    <source>
        <dbReference type="ARBA" id="ARBA00008748"/>
    </source>
</evidence>
<dbReference type="Pfam" id="PF00871">
    <property type="entry name" value="Acetate_kinase"/>
    <property type="match status" value="1"/>
</dbReference>
<dbReference type="InterPro" id="IPR000890">
    <property type="entry name" value="Aliphatic_acid_kin_short-chain"/>
</dbReference>
<dbReference type="RefSeq" id="WP_055245446.1">
    <property type="nucleotide sequence ID" value="NZ_CABIWA010000010.1"/>
</dbReference>
<gene>
    <name evidence="11" type="primary">buk2_2</name>
    <name evidence="9" type="synonym">buk</name>
    <name evidence="12" type="ORF">B5F11_20120</name>
    <name evidence="11" type="ORF">ERS852551_02332</name>
</gene>
<evidence type="ECO:0000256" key="7">
    <source>
        <dbReference type="ARBA" id="ARBA00022840"/>
    </source>
</evidence>
<dbReference type="PRINTS" id="PR00471">
    <property type="entry name" value="ACETATEKNASE"/>
</dbReference>
<evidence type="ECO:0000256" key="4">
    <source>
        <dbReference type="ARBA" id="ARBA00022679"/>
    </source>
</evidence>
<reference evidence="14" key="2">
    <citation type="submission" date="2017-04" db="EMBL/GenBank/DDBJ databases">
        <title>Function of individual gut microbiota members based on whole genome sequencing of pure cultures obtained from chicken caecum.</title>
        <authorList>
            <person name="Medvecky M."/>
            <person name="Cejkova D."/>
            <person name="Polansky O."/>
            <person name="Karasova D."/>
            <person name="Kubasova T."/>
            <person name="Cizek A."/>
            <person name="Rychlik I."/>
        </authorList>
    </citation>
    <scope>NUCLEOTIDE SEQUENCE [LARGE SCALE GENOMIC DNA]</scope>
    <source>
        <strain evidence="14">An175</strain>
    </source>
</reference>
<organism evidence="11 13">
    <name type="scientific">Anaerotruncus colihominis</name>
    <dbReference type="NCBI Taxonomy" id="169435"/>
    <lineage>
        <taxon>Bacteria</taxon>
        <taxon>Bacillati</taxon>
        <taxon>Bacillota</taxon>
        <taxon>Clostridia</taxon>
        <taxon>Eubacteriales</taxon>
        <taxon>Oscillospiraceae</taxon>
        <taxon>Anaerotruncus</taxon>
    </lineage>
</organism>
<evidence type="ECO:0000313" key="11">
    <source>
        <dbReference type="EMBL" id="CUP90504.1"/>
    </source>
</evidence>
<keyword evidence="4 9" id="KW-0808">Transferase</keyword>
<dbReference type="PANTHER" id="PTHR21060">
    <property type="entry name" value="ACETATE KINASE"/>
    <property type="match status" value="1"/>
</dbReference>